<dbReference type="PANTHER" id="PTHR42792">
    <property type="entry name" value="FLAGELLIN"/>
    <property type="match status" value="1"/>
</dbReference>
<dbReference type="NCBIfam" id="TIGR02550">
    <property type="entry name" value="flagell_flgL"/>
    <property type="match status" value="1"/>
</dbReference>
<accession>A0A1I5DMW7</accession>
<name>A0A1I5DMW7_9FIRM</name>
<evidence type="ECO:0000313" key="7">
    <source>
        <dbReference type="Proteomes" id="UP000198806"/>
    </source>
</evidence>
<evidence type="ECO:0000259" key="5">
    <source>
        <dbReference type="Pfam" id="PF00700"/>
    </source>
</evidence>
<dbReference type="SUPFAM" id="SSF64518">
    <property type="entry name" value="Phase 1 flagellin"/>
    <property type="match status" value="1"/>
</dbReference>
<dbReference type="EMBL" id="FOWD01000006">
    <property type="protein sequence ID" value="SFO00548.1"/>
    <property type="molecule type" value="Genomic_DNA"/>
</dbReference>
<organism evidence="6 7">
    <name type="scientific">Anaerocolumna aminovalerica</name>
    <dbReference type="NCBI Taxonomy" id="1527"/>
    <lineage>
        <taxon>Bacteria</taxon>
        <taxon>Bacillati</taxon>
        <taxon>Bacillota</taxon>
        <taxon>Clostridia</taxon>
        <taxon>Lachnospirales</taxon>
        <taxon>Lachnospiraceae</taxon>
        <taxon>Anaerocolumna</taxon>
    </lineage>
</organism>
<protein>
    <submittedName>
        <fullName evidence="6">Flagellar hook-associated protein 3 FlgL</fullName>
    </submittedName>
</protein>
<dbReference type="AlphaFoldDB" id="A0A1I5DMW7"/>
<proteinExistence type="inferred from homology"/>
<evidence type="ECO:0000259" key="4">
    <source>
        <dbReference type="Pfam" id="PF00669"/>
    </source>
</evidence>
<feature type="domain" description="Flagellin N-terminal" evidence="4">
    <location>
        <begin position="3"/>
        <end position="141"/>
    </location>
</feature>
<keyword evidence="3" id="KW-0975">Bacterial flagellum</keyword>
<dbReference type="Pfam" id="PF00669">
    <property type="entry name" value="Flagellin_N"/>
    <property type="match status" value="1"/>
</dbReference>
<dbReference type="GO" id="GO:0005198">
    <property type="term" value="F:structural molecule activity"/>
    <property type="evidence" value="ECO:0007669"/>
    <property type="project" value="InterPro"/>
</dbReference>
<dbReference type="GO" id="GO:0071973">
    <property type="term" value="P:bacterial-type flagellum-dependent cell motility"/>
    <property type="evidence" value="ECO:0007669"/>
    <property type="project" value="InterPro"/>
</dbReference>
<dbReference type="RefSeq" id="WP_091685008.1">
    <property type="nucleotide sequence ID" value="NZ_BAABFM010000013.1"/>
</dbReference>
<evidence type="ECO:0000256" key="2">
    <source>
        <dbReference type="ARBA" id="ARBA00005709"/>
    </source>
</evidence>
<dbReference type="InterPro" id="IPR001492">
    <property type="entry name" value="Flagellin"/>
</dbReference>
<dbReference type="GO" id="GO:0009424">
    <property type="term" value="C:bacterial-type flagellum hook"/>
    <property type="evidence" value="ECO:0007669"/>
    <property type="project" value="InterPro"/>
</dbReference>
<dbReference type="Gene3D" id="1.20.1330.10">
    <property type="entry name" value="f41 fragment of flagellin, N-terminal domain"/>
    <property type="match status" value="2"/>
</dbReference>
<keyword evidence="6" id="KW-0282">Flagellum</keyword>
<dbReference type="Proteomes" id="UP000198806">
    <property type="component" value="Unassembled WGS sequence"/>
</dbReference>
<gene>
    <name evidence="6" type="ORF">SAMN04489757_10697</name>
</gene>
<dbReference type="OrthoDB" id="9758307at2"/>
<dbReference type="InterPro" id="IPR046358">
    <property type="entry name" value="Flagellin_C"/>
</dbReference>
<comment type="similarity">
    <text evidence="2">Belongs to the bacterial flagellin family.</text>
</comment>
<dbReference type="STRING" id="1527.SAMN04489757_10697"/>
<keyword evidence="6" id="KW-0966">Cell projection</keyword>
<reference evidence="6 7" key="1">
    <citation type="submission" date="2016-10" db="EMBL/GenBank/DDBJ databases">
        <authorList>
            <person name="de Groot N.N."/>
        </authorList>
    </citation>
    <scope>NUCLEOTIDE SEQUENCE [LARGE SCALE GENOMIC DNA]</scope>
    <source>
        <strain evidence="6 7">DSM 1283</strain>
    </source>
</reference>
<dbReference type="PANTHER" id="PTHR42792:SF1">
    <property type="entry name" value="FLAGELLAR HOOK-ASSOCIATED PROTEIN 3"/>
    <property type="match status" value="1"/>
</dbReference>
<dbReference type="Pfam" id="PF00700">
    <property type="entry name" value="Flagellin_C"/>
    <property type="match status" value="1"/>
</dbReference>
<dbReference type="InterPro" id="IPR013384">
    <property type="entry name" value="Flagell_FlgL"/>
</dbReference>
<evidence type="ECO:0000256" key="1">
    <source>
        <dbReference type="ARBA" id="ARBA00004365"/>
    </source>
</evidence>
<feature type="domain" description="Flagellin C-terminal" evidence="5">
    <location>
        <begin position="429"/>
        <end position="502"/>
    </location>
</feature>
<dbReference type="InterPro" id="IPR001029">
    <property type="entry name" value="Flagellin_N"/>
</dbReference>
<evidence type="ECO:0000256" key="3">
    <source>
        <dbReference type="ARBA" id="ARBA00023143"/>
    </source>
</evidence>
<keyword evidence="7" id="KW-1185">Reference proteome</keyword>
<comment type="subcellular location">
    <subcellularLocation>
        <location evidence="1">Bacterial flagellum</location>
    </subcellularLocation>
</comment>
<sequence>MRITNKMMSNNMMHNINKNKNMLNTLDEQYATGKKIQRPSEDPIVAIRALKLRTNLSELNQYYEKNIPDALAWMDITESALKNIKEMITKINSSCVDGASDDLTPEDRNSISQVLNELKQQIYQEGNTNYAGRYVFTGYKTDTSLIFNEAIKASDNINYTITEIFAGSDIESISKVIGNNELNQYDPADPNSTVLNTPSLQNVHRIRLSYDSLAGIAGGGQLSYKMVDDDSLPYSNLPITQISVTDPNAYSPVKGTVNYIPETGELILHDDDYNAIRLSEKIEVSYDKAEFKKGDLRPEHYFKCTKTDSNVTPAKAVNYTINPEGQKIQYEVNFGQKLTINTEGKDAIKHSIGRTIDEIQAAIRDVTTTENKIKEVEKMLKNPDITGDQKAALDDMLEKLNTELVLKTKVMRDKFNKGMSESKAYEETVNIATSDLGSRYVRLELTEDRLGGQKVDFTDLMSKNEDVDLVETIIKFNIANSIYNASLSAASKIVQNSLLNFL</sequence>
<keyword evidence="6" id="KW-0969">Cilium</keyword>
<evidence type="ECO:0000313" key="6">
    <source>
        <dbReference type="EMBL" id="SFO00548.1"/>
    </source>
</evidence>